<feature type="region of interest" description="Disordered" evidence="1">
    <location>
        <begin position="44"/>
        <end position="64"/>
    </location>
</feature>
<protein>
    <submittedName>
        <fullName evidence="2">Uncharacterized protein</fullName>
    </submittedName>
</protein>
<organism evidence="2 3">
    <name type="scientific">Glossina austeni</name>
    <name type="common">Savannah tsetse fly</name>
    <dbReference type="NCBI Taxonomy" id="7395"/>
    <lineage>
        <taxon>Eukaryota</taxon>
        <taxon>Metazoa</taxon>
        <taxon>Ecdysozoa</taxon>
        <taxon>Arthropoda</taxon>
        <taxon>Hexapoda</taxon>
        <taxon>Insecta</taxon>
        <taxon>Pterygota</taxon>
        <taxon>Neoptera</taxon>
        <taxon>Endopterygota</taxon>
        <taxon>Diptera</taxon>
        <taxon>Brachycera</taxon>
        <taxon>Muscomorpha</taxon>
        <taxon>Hippoboscoidea</taxon>
        <taxon>Glossinidae</taxon>
        <taxon>Glossina</taxon>
    </lineage>
</organism>
<evidence type="ECO:0000256" key="1">
    <source>
        <dbReference type="SAM" id="MobiDB-lite"/>
    </source>
</evidence>
<dbReference type="PROSITE" id="PS51257">
    <property type="entry name" value="PROKAR_LIPOPROTEIN"/>
    <property type="match status" value="1"/>
</dbReference>
<evidence type="ECO:0000313" key="3">
    <source>
        <dbReference type="Proteomes" id="UP000078200"/>
    </source>
</evidence>
<dbReference type="STRING" id="7395.A0A1A9VXG4"/>
<feature type="compositionally biased region" description="Low complexity" evidence="1">
    <location>
        <begin position="50"/>
        <end position="61"/>
    </location>
</feature>
<evidence type="ECO:0000313" key="2">
    <source>
        <dbReference type="EnsemblMetazoa" id="GAUT050722-PA"/>
    </source>
</evidence>
<dbReference type="Proteomes" id="UP000078200">
    <property type="component" value="Unassembled WGS sequence"/>
</dbReference>
<dbReference type="VEuPathDB" id="VectorBase:GAUT050722"/>
<name>A0A1A9VXG4_GLOAU</name>
<dbReference type="AlphaFoldDB" id="A0A1A9VXG4"/>
<keyword evidence="3" id="KW-1185">Reference proteome</keyword>
<dbReference type="EnsemblMetazoa" id="GAUT050722-RA">
    <property type="protein sequence ID" value="GAUT050722-PA"/>
    <property type="gene ID" value="GAUT050722"/>
</dbReference>
<proteinExistence type="predicted"/>
<accession>A0A1A9VXG4</accession>
<sequence length="140" mass="15396">MIGRLFRAHGEFCASHPWEVIVALLTVTACMLTVDKQQHFTAAGDNGGQTSATSTSSSSTAPNRYRPCRGWTRSCDGLEAEYNAADVIVMTIVRCTAVLYCYYQFCSLHKLGSKYILVKNLIFTKSPASERETDAVLSSK</sequence>
<reference evidence="2" key="1">
    <citation type="submission" date="2020-05" db="UniProtKB">
        <authorList>
            <consortium name="EnsemblMetazoa"/>
        </authorList>
    </citation>
    <scope>IDENTIFICATION</scope>
    <source>
        <strain evidence="2">TTRI</strain>
    </source>
</reference>